<dbReference type="PANTHER" id="PTHR34825:SF1">
    <property type="entry name" value="AAA-ATPASE-LIKE DOMAIN-CONTAINING PROTEIN"/>
    <property type="match status" value="1"/>
</dbReference>
<comment type="caution">
    <text evidence="3">The sequence shown here is derived from an EMBL/GenBank/DDBJ whole genome shotgun (WGS) entry which is preliminary data.</text>
</comment>
<feature type="domain" description="AAA-ATPase-like" evidence="2">
    <location>
        <begin position="125"/>
        <end position="382"/>
    </location>
</feature>
<dbReference type="PANTHER" id="PTHR34825">
    <property type="entry name" value="CONSERVED PROTEIN, WITH A WEAK D-GALACTARATE DEHYDRATASE/ALTRONATE HYDROLASE DOMAIN"/>
    <property type="match status" value="1"/>
</dbReference>
<dbReference type="AlphaFoldDB" id="A0A9W8HX78"/>
<dbReference type="InterPro" id="IPR012547">
    <property type="entry name" value="PDDEXK_9"/>
</dbReference>
<evidence type="ECO:0000259" key="2">
    <source>
        <dbReference type="Pfam" id="PF09820"/>
    </source>
</evidence>
<dbReference type="Pfam" id="PF09820">
    <property type="entry name" value="AAA-ATPase_like"/>
    <property type="match status" value="1"/>
</dbReference>
<keyword evidence="4" id="KW-1185">Reference proteome</keyword>
<evidence type="ECO:0000313" key="4">
    <source>
        <dbReference type="Proteomes" id="UP001140094"/>
    </source>
</evidence>
<dbReference type="Pfam" id="PF08011">
    <property type="entry name" value="PDDEXK_9"/>
    <property type="match status" value="1"/>
</dbReference>
<accession>A0A9W8HX78</accession>
<dbReference type="Proteomes" id="UP001140094">
    <property type="component" value="Unassembled WGS sequence"/>
</dbReference>
<proteinExistence type="predicted"/>
<sequence length="868" mass="98180">MTESGEPSSRKRRNRRISSSSSEAIASKATRLTDDQSSFTEPAVEHRISREYWAEAFESTSVSQIHSELAEDIGEQLRCETNPLERDSNRDSLLEYQRTPEHTASSSYGPTVSPRTRIKGRTIALGTSNWDVFIRRDSTLVDKSMAIADIVGYPASVIAGVYPRRMGKTTFLDTLANFLDVIGSLPRSRREEEFRQCAIYESHPQIFNRHFAKYAVFRLDLKTQAPATLDEAENCLLDIAVSAAEPYVELLRGLVNGDAHTDIAIELDESTIRKCKPSFQNYLKMYDTIASMMYMQSFSGAVNTILPRLMGLLFNHLGIESVLLVDEYDAPYLGALRGTHIEEGMHTSIMDAYSKFLSAMLKNNKYLYKGILVGVFDVRNAGLGSGLNNVETHLAHSGLADSSYSFNPFQRAFGFSAQDVWGLVNEFLDSQWRYREGRDDLPQFKKELFTGCLKQFDGYRIGQSRYVFNPYAVLRFLEMLQRIDSPDKVIYSGHNFWIETGSMRAVNSIRAESIEDLQRFYTHLKTSFLQQLEYRKSAGAEASLESADYIDDMLVESICSQDQPRISLEYDQETGKELTAICFSNSSSYSNGLAILEVGALDAQTIMWILYQAGYLAPISSNRVGIPNQEVLRALGDYYKRVVKFTSVSADPRGPAYQIRGICSGDLVQLAISLNELFAQMSGLNANTPEKEYHNALFVFLYPAKEVGFDVYSEASMENGFADILVFPGADHRLFPQSQQNYFVFELKCFRDSGNMSYKQHMSMGNREETHRRIRESTIEALQQIQERYQQAAAARASLCDWMFLVGVTFWFHRFEIAVLRFKKAYSAHGNPSWENKPYTNNELDGAATDRVSVEINDGVLFLSTISC</sequence>
<dbReference type="EMBL" id="JANBUO010000119">
    <property type="protein sequence ID" value="KAJ2807309.1"/>
    <property type="molecule type" value="Genomic_DNA"/>
</dbReference>
<reference evidence="3" key="1">
    <citation type="submission" date="2022-07" db="EMBL/GenBank/DDBJ databases">
        <title>Phylogenomic reconstructions and comparative analyses of Kickxellomycotina fungi.</title>
        <authorList>
            <person name="Reynolds N.K."/>
            <person name="Stajich J.E."/>
            <person name="Barry K."/>
            <person name="Grigoriev I.V."/>
            <person name="Crous P."/>
            <person name="Smith M.E."/>
        </authorList>
    </citation>
    <scope>NUCLEOTIDE SEQUENCE</scope>
    <source>
        <strain evidence="3">NRRL 1565</strain>
    </source>
</reference>
<dbReference type="InterPro" id="IPR018631">
    <property type="entry name" value="AAA-ATPase-like_dom"/>
</dbReference>
<feature type="region of interest" description="Disordered" evidence="1">
    <location>
        <begin position="1"/>
        <end position="43"/>
    </location>
</feature>
<name>A0A9W8HX78_9FUNG</name>
<organism evidence="3 4">
    <name type="scientific">Coemansia guatemalensis</name>
    <dbReference type="NCBI Taxonomy" id="2761395"/>
    <lineage>
        <taxon>Eukaryota</taxon>
        <taxon>Fungi</taxon>
        <taxon>Fungi incertae sedis</taxon>
        <taxon>Zoopagomycota</taxon>
        <taxon>Kickxellomycotina</taxon>
        <taxon>Kickxellomycetes</taxon>
        <taxon>Kickxellales</taxon>
        <taxon>Kickxellaceae</taxon>
        <taxon>Coemansia</taxon>
    </lineage>
</organism>
<evidence type="ECO:0000313" key="3">
    <source>
        <dbReference type="EMBL" id="KAJ2807309.1"/>
    </source>
</evidence>
<dbReference type="OrthoDB" id="5553900at2759"/>
<protein>
    <recommendedName>
        <fullName evidence="2">AAA-ATPase-like domain-containing protein</fullName>
    </recommendedName>
</protein>
<evidence type="ECO:0000256" key="1">
    <source>
        <dbReference type="SAM" id="MobiDB-lite"/>
    </source>
</evidence>
<gene>
    <name evidence="3" type="ORF">H4R20_001335</name>
</gene>